<accession>A0A6V7RB26</accession>
<dbReference type="InterPro" id="IPR011990">
    <property type="entry name" value="TPR-like_helical_dom_sf"/>
</dbReference>
<evidence type="ECO:0000313" key="3">
    <source>
        <dbReference type="Proteomes" id="UP000521032"/>
    </source>
</evidence>
<organism evidence="2 3">
    <name type="scientific">Phocicoccus schoeneichii</name>
    <dbReference type="NCBI Taxonomy" id="1812261"/>
    <lineage>
        <taxon>Bacteria</taxon>
        <taxon>Bacillati</taxon>
        <taxon>Bacillota</taxon>
        <taxon>Bacilli</taxon>
        <taxon>Bacillales</taxon>
        <taxon>Salinicoccaceae</taxon>
        <taxon>Phocicoccus</taxon>
    </lineage>
</organism>
<proteinExistence type="predicted"/>
<dbReference type="PROSITE" id="PS50943">
    <property type="entry name" value="HTH_CROC1"/>
    <property type="match status" value="1"/>
</dbReference>
<evidence type="ECO:0000259" key="1">
    <source>
        <dbReference type="PROSITE" id="PS50943"/>
    </source>
</evidence>
<dbReference type="InterPro" id="IPR010982">
    <property type="entry name" value="Lambda_DNA-bd_dom_sf"/>
</dbReference>
<dbReference type="Pfam" id="PF01381">
    <property type="entry name" value="HTH_3"/>
    <property type="match status" value="1"/>
</dbReference>
<dbReference type="SMART" id="SM00530">
    <property type="entry name" value="HTH_XRE"/>
    <property type="match status" value="1"/>
</dbReference>
<dbReference type="GO" id="GO:0003677">
    <property type="term" value="F:DNA binding"/>
    <property type="evidence" value="ECO:0007669"/>
    <property type="project" value="InterPro"/>
</dbReference>
<dbReference type="RefSeq" id="WP_186086018.1">
    <property type="nucleotide sequence ID" value="NZ_BMDB01000002.1"/>
</dbReference>
<reference evidence="2 3" key="1">
    <citation type="submission" date="2020-07" db="EMBL/GenBank/DDBJ databases">
        <authorList>
            <person name="Criscuolo A."/>
        </authorList>
    </citation>
    <scope>NUCLEOTIDE SEQUENCE [LARGE SCALE GENOMIC DNA]</scope>
    <source>
        <strain evidence="3">CIP 111030</strain>
    </source>
</reference>
<dbReference type="Gene3D" id="1.25.40.10">
    <property type="entry name" value="Tetratricopeptide repeat domain"/>
    <property type="match status" value="1"/>
</dbReference>
<dbReference type="EMBL" id="CAJEWE010000007">
    <property type="protein sequence ID" value="CAD2074164.1"/>
    <property type="molecule type" value="Genomic_DNA"/>
</dbReference>
<sequence>MVRLIGDKIREKRISFGYSQMTVAKMCNSDSQAMISRLENDQGAVNYQHLFKVLNVLELSVTDVIEEEVTEESQLLNELRELRLRSEFNKMMRLLKTKSLAYYEKDIKRTIYYYWYSSIYHAARKEYYKADRLLDVAIAEIEETKQYKHLLPEILIAKGNIAFGKDKNGLVYYKRANELYNPVSSPETFKDIVRINYLFAAAHCRTEKYNLAHIHINKAIKELNKYESNFLRIKLELSRLILFYRQKSPNFESQKLFFLEFAKALGSPTNMDSLNKLFKFE</sequence>
<evidence type="ECO:0000313" key="2">
    <source>
        <dbReference type="EMBL" id="CAD2074164.1"/>
    </source>
</evidence>
<dbReference type="CDD" id="cd00093">
    <property type="entry name" value="HTH_XRE"/>
    <property type="match status" value="1"/>
</dbReference>
<gene>
    <name evidence="2" type="ORF">JEOSCH030_00637</name>
</gene>
<protein>
    <submittedName>
        <fullName evidence="2">Helix-turn-helix protein</fullName>
    </submittedName>
</protein>
<keyword evidence="3" id="KW-1185">Reference proteome</keyword>
<feature type="domain" description="HTH cro/C1-type" evidence="1">
    <location>
        <begin position="9"/>
        <end position="64"/>
    </location>
</feature>
<dbReference type="Proteomes" id="UP000521032">
    <property type="component" value="Unassembled WGS sequence"/>
</dbReference>
<name>A0A6V7RB26_9BACL</name>
<dbReference type="AlphaFoldDB" id="A0A6V7RB26"/>
<comment type="caution">
    <text evidence="2">The sequence shown here is derived from an EMBL/GenBank/DDBJ whole genome shotgun (WGS) entry which is preliminary data.</text>
</comment>
<dbReference type="InterPro" id="IPR001387">
    <property type="entry name" value="Cro/C1-type_HTH"/>
</dbReference>
<dbReference type="SUPFAM" id="SSF47413">
    <property type="entry name" value="lambda repressor-like DNA-binding domains"/>
    <property type="match status" value="1"/>
</dbReference>